<reference evidence="3 4" key="1">
    <citation type="journal article" date="2009" name="Appl. Environ. Microbiol.">
        <title>Three genomes from the phylum Acidobacteria provide insight into the lifestyles of these microorganisms in soils.</title>
        <authorList>
            <person name="Ward N.L."/>
            <person name="Challacombe J.F."/>
            <person name="Janssen P.H."/>
            <person name="Henrissat B."/>
            <person name="Coutinho P.M."/>
            <person name="Wu M."/>
            <person name="Xie G."/>
            <person name="Haft D.H."/>
            <person name="Sait M."/>
            <person name="Badger J."/>
            <person name="Barabote R.D."/>
            <person name="Bradley B."/>
            <person name="Brettin T.S."/>
            <person name="Brinkac L.M."/>
            <person name="Bruce D."/>
            <person name="Creasy T."/>
            <person name="Daugherty S.C."/>
            <person name="Davidsen T.M."/>
            <person name="DeBoy R.T."/>
            <person name="Detter J.C."/>
            <person name="Dodson R.J."/>
            <person name="Durkin A.S."/>
            <person name="Ganapathy A."/>
            <person name="Gwinn-Giglio M."/>
            <person name="Han C.S."/>
            <person name="Khouri H."/>
            <person name="Kiss H."/>
            <person name="Kothari S.P."/>
            <person name="Madupu R."/>
            <person name="Nelson K.E."/>
            <person name="Nelson W.C."/>
            <person name="Paulsen I."/>
            <person name="Penn K."/>
            <person name="Ren Q."/>
            <person name="Rosovitz M.J."/>
            <person name="Selengut J.D."/>
            <person name="Shrivastava S."/>
            <person name="Sullivan S.A."/>
            <person name="Tapia R."/>
            <person name="Thompson L.S."/>
            <person name="Watkins K.L."/>
            <person name="Yang Q."/>
            <person name="Yu C."/>
            <person name="Zafar N."/>
            <person name="Zhou L."/>
            <person name="Kuske C.R."/>
        </authorList>
    </citation>
    <scope>NUCLEOTIDE SEQUENCE [LARGE SCALE GENOMIC DNA]</scope>
    <source>
        <strain evidence="4">ATCC 51196 / DSM 11244 / BCRC 80197 / JCM 7670 / NBRC 15755 / NCIMB 13165 / 161</strain>
    </source>
</reference>
<dbReference type="CDD" id="cd01830">
    <property type="entry name" value="XynE_like"/>
    <property type="match status" value="1"/>
</dbReference>
<feature type="domain" description="SGNH hydrolase-type esterase" evidence="2">
    <location>
        <begin position="207"/>
        <end position="402"/>
    </location>
</feature>
<dbReference type="Pfam" id="PF13472">
    <property type="entry name" value="Lipase_GDSL_2"/>
    <property type="match status" value="1"/>
</dbReference>
<feature type="chain" id="PRO_5002907048" evidence="1">
    <location>
        <begin position="22"/>
        <end position="417"/>
    </location>
</feature>
<dbReference type="InterPro" id="IPR053140">
    <property type="entry name" value="GDSL_Rv0518-like"/>
</dbReference>
<evidence type="ECO:0000256" key="1">
    <source>
        <dbReference type="SAM" id="SignalP"/>
    </source>
</evidence>
<dbReference type="SUPFAM" id="SSF52266">
    <property type="entry name" value="SGNH hydrolase"/>
    <property type="match status" value="1"/>
</dbReference>
<sequence length="417" mass="44874">MLVAMKCFLLLLLAAAVSASAQTASSLPPGTHWVGTWASSQQIPEPRNTLPVADLTDATVRQIVHLSLGGDELRIRLSNAWGMRPLTFTAVHIAEPVALDSSAIVPATDTEITFGGQASVTIPAGAEYVSDPVHFDAKPLSSLAITFYLKQPPARETSHPGARATTYYVHGDQVSAPELKDAGTVDHWFEISGVDVAAPRKDACIIALGDSITDGHATEDNKNQRWTDDLAARLQAHRQTRNLCVLNEGIGGNRLLQYGLGPAAAARVDRDVLAQAGARTVILLEGVNDIGVFGFHKNATAADHHALVERMIEADRQIIERAHEHGLRILGGTIMPFKGSGYYHPGPQEEADLAAVNAWIRTPGHFDGVIDFNKIMRDPAHPLRLNPKYDSGDHLHPGPAGYVVMANSIPLKMLEAK</sequence>
<dbReference type="STRING" id="240015.ACP_2447"/>
<protein>
    <submittedName>
        <fullName evidence="3">GDSL-like lipase/acylhydrolase family protein</fullName>
    </submittedName>
</protein>
<dbReference type="InterPro" id="IPR013830">
    <property type="entry name" value="SGNH_hydro"/>
</dbReference>
<gene>
    <name evidence="3" type="ordered locus">ACP_2447</name>
</gene>
<proteinExistence type="predicted"/>
<evidence type="ECO:0000259" key="2">
    <source>
        <dbReference type="Pfam" id="PF13472"/>
    </source>
</evidence>
<name>C1F1E1_ACIC5</name>
<feature type="signal peptide" evidence="1">
    <location>
        <begin position="1"/>
        <end position="21"/>
    </location>
</feature>
<dbReference type="GO" id="GO:0016788">
    <property type="term" value="F:hydrolase activity, acting on ester bonds"/>
    <property type="evidence" value="ECO:0007669"/>
    <property type="project" value="UniProtKB-ARBA"/>
</dbReference>
<evidence type="ECO:0000313" key="3">
    <source>
        <dbReference type="EMBL" id="ACO33258.1"/>
    </source>
</evidence>
<evidence type="ECO:0000313" key="4">
    <source>
        <dbReference type="Proteomes" id="UP000002207"/>
    </source>
</evidence>
<accession>C1F1E1</accession>
<organism evidence="3 4">
    <name type="scientific">Acidobacterium capsulatum (strain ATCC 51196 / DSM 11244 / BCRC 80197 / JCM 7670 / NBRC 15755 / NCIMB 13165 / 161)</name>
    <dbReference type="NCBI Taxonomy" id="240015"/>
    <lineage>
        <taxon>Bacteria</taxon>
        <taxon>Pseudomonadati</taxon>
        <taxon>Acidobacteriota</taxon>
        <taxon>Terriglobia</taxon>
        <taxon>Terriglobales</taxon>
        <taxon>Acidobacteriaceae</taxon>
        <taxon>Acidobacterium</taxon>
    </lineage>
</organism>
<dbReference type="HOGENOM" id="CLU_029872_1_0_0"/>
<dbReference type="EMBL" id="CP001472">
    <property type="protein sequence ID" value="ACO33258.1"/>
    <property type="molecule type" value="Genomic_DNA"/>
</dbReference>
<dbReference type="PANTHER" id="PTHR43784:SF2">
    <property type="entry name" value="GDSL-LIKE LIPASE_ACYLHYDROLASE, PUTATIVE (AFU_ORTHOLOGUE AFUA_2G00820)-RELATED"/>
    <property type="match status" value="1"/>
</dbReference>
<dbReference type="KEGG" id="aca:ACP_2447"/>
<dbReference type="eggNOG" id="COG2755">
    <property type="taxonomic scope" value="Bacteria"/>
</dbReference>
<dbReference type="InParanoid" id="C1F1E1"/>
<dbReference type="InterPro" id="IPR036514">
    <property type="entry name" value="SGNH_hydro_sf"/>
</dbReference>
<dbReference type="AlphaFoldDB" id="C1F1E1"/>
<keyword evidence="1" id="KW-0732">Signal</keyword>
<keyword evidence="3" id="KW-0378">Hydrolase</keyword>
<dbReference type="Proteomes" id="UP000002207">
    <property type="component" value="Chromosome"/>
</dbReference>
<dbReference type="PANTHER" id="PTHR43784">
    <property type="entry name" value="GDSL-LIKE LIPASE/ACYLHYDROLASE, PUTATIVE (AFU_ORTHOLOGUE AFUA_2G00820)-RELATED"/>
    <property type="match status" value="1"/>
</dbReference>
<keyword evidence="4" id="KW-1185">Reference proteome</keyword>
<dbReference type="Gene3D" id="3.40.50.1110">
    <property type="entry name" value="SGNH hydrolase"/>
    <property type="match status" value="1"/>
</dbReference>